<dbReference type="EMBL" id="KI894032">
    <property type="protein sequence ID" value="OBR84663.1"/>
    <property type="molecule type" value="Genomic_DNA"/>
</dbReference>
<keyword evidence="4" id="KW-1185">Reference proteome</keyword>
<dbReference type="Proteomes" id="UP000078595">
    <property type="component" value="Chromosome 6"/>
</dbReference>
<gene>
    <name evidence="2" type="ORF">I303_05522</name>
    <name evidence="3" type="ORF">I303_105032</name>
</gene>
<reference evidence="3" key="3">
    <citation type="submission" date="2024-02" db="EMBL/GenBank/DDBJ databases">
        <title>Comparative genomics of Cryptococcus and Kwoniella reveals pathogenesis evolution and contrasting modes of karyotype evolution via chromosome fusion or intercentromeric recombination.</title>
        <authorList>
            <person name="Coelho M.A."/>
            <person name="David-Palma M."/>
            <person name="Shea T."/>
            <person name="Bowers K."/>
            <person name="McGinley-Smith S."/>
            <person name="Mohammad A.W."/>
            <person name="Gnirke A."/>
            <person name="Yurkov A.M."/>
            <person name="Nowrousian M."/>
            <person name="Sun S."/>
            <person name="Cuomo C.A."/>
            <person name="Heitman J."/>
        </authorList>
    </citation>
    <scope>NUCLEOTIDE SEQUENCE</scope>
    <source>
        <strain evidence="3">CBS 10117</strain>
    </source>
</reference>
<reference evidence="2" key="1">
    <citation type="submission" date="2013-07" db="EMBL/GenBank/DDBJ databases">
        <title>The Genome Sequence of Cryptococcus dejecticola CBS10117.</title>
        <authorList>
            <consortium name="The Broad Institute Genome Sequencing Platform"/>
            <person name="Cuomo C."/>
            <person name="Litvintseva A."/>
            <person name="Chen Y."/>
            <person name="Heitman J."/>
            <person name="Sun S."/>
            <person name="Springer D."/>
            <person name="Dromer F."/>
            <person name="Young S.K."/>
            <person name="Zeng Q."/>
            <person name="Gargeya S."/>
            <person name="Fitzgerald M."/>
            <person name="Abouelleil A."/>
            <person name="Alvarado L."/>
            <person name="Berlin A.M."/>
            <person name="Chapman S.B."/>
            <person name="Dewar J."/>
            <person name="Goldberg J."/>
            <person name="Griggs A."/>
            <person name="Gujja S."/>
            <person name="Hansen M."/>
            <person name="Howarth C."/>
            <person name="Imamovic A."/>
            <person name="Larimer J."/>
            <person name="McCowan C."/>
            <person name="Murphy C."/>
            <person name="Pearson M."/>
            <person name="Priest M."/>
            <person name="Roberts A."/>
            <person name="Saif S."/>
            <person name="Shea T."/>
            <person name="Sykes S."/>
            <person name="Wortman J."/>
            <person name="Nusbaum C."/>
            <person name="Birren B."/>
        </authorList>
    </citation>
    <scope>NUCLEOTIDE SEQUENCE [LARGE SCALE GENOMIC DNA]</scope>
    <source>
        <strain evidence="2">CBS 10117</strain>
    </source>
</reference>
<accession>A0A1A6A3N2</accession>
<dbReference type="RefSeq" id="XP_018262505.1">
    <property type="nucleotide sequence ID" value="XM_018408814.1"/>
</dbReference>
<dbReference type="VEuPathDB" id="FungiDB:I303_05522"/>
<name>A0A1A6A3N2_9TREE</name>
<organism evidence="2">
    <name type="scientific">Kwoniella dejecticola CBS 10117</name>
    <dbReference type="NCBI Taxonomy" id="1296121"/>
    <lineage>
        <taxon>Eukaryota</taxon>
        <taxon>Fungi</taxon>
        <taxon>Dikarya</taxon>
        <taxon>Basidiomycota</taxon>
        <taxon>Agaricomycotina</taxon>
        <taxon>Tremellomycetes</taxon>
        <taxon>Tremellales</taxon>
        <taxon>Cryptococcaceae</taxon>
        <taxon>Kwoniella</taxon>
    </lineage>
</organism>
<sequence>MDKRSATVSTYYPGDEQSCEAYKHWVTNWGHPVPNQTPEVQEKIRHILLALKNGPSKPEYQAFWFDGDAFHNGLVLVFSFFGLTNPHDFVEDLPKKGEHHYQFDIPKIKAELEITFPEWGSWLNKFDEHIEVGRAICERESIAIIEWKEGLWKSGVRIYSLIGPRLRPIPSAQGRTEWDKFTFFLSKNPVWLNKLDLWADDLARSSTLSMAVNLGYISDEDGGYLIRSNPFELGKEALAKLFQIDLKGKGQDSWDEFRLRKYPCILNPLIRRAVYIRNELKTREGMYTSPFSPARICESSSDLAVATLRVHIQQRALREDIATKLSSITGCMQQCLPEDLNHTFKSATQQAVSNGTPHLVKVVDFVHDCVTKLSDVIRPRSAELPATTIAGDGGRYLRLMSVNRGQYLFNDRDEDENGHQSIADESGKPPKPAEEALAAAYKEAEITGDWSGSYAALTISVGKDSENIDLGDCQSGESGERMTLPKATERDYQIWEEGVQQDLNSITQNKMDNLCHLSRAIHMAMKLERPERAASLDQVIFNPRITRAVREEKAARGEVEGVEFVKLGWPLFYDSLWSIGNLVQLNSALLPGTIGDNFLTHISLILAIASSSSNAVLYSMFIDILVDIYARDLTQSETWKSTADERKALHLLHAISQFGNACLLSIIAGARTQPSSRRYGENVIRWLRAFIYPEAGLLDIPAGESWEMPCYECRDGAGALGGLHTTRVFSSSAG</sequence>
<protein>
    <submittedName>
        <fullName evidence="2">Uncharacterized protein</fullName>
    </submittedName>
</protein>
<evidence type="ECO:0000256" key="1">
    <source>
        <dbReference type="SAM" id="MobiDB-lite"/>
    </source>
</evidence>
<dbReference type="AlphaFoldDB" id="A0A1A6A3N2"/>
<proteinExistence type="predicted"/>
<feature type="region of interest" description="Disordered" evidence="1">
    <location>
        <begin position="411"/>
        <end position="432"/>
    </location>
</feature>
<evidence type="ECO:0000313" key="3">
    <source>
        <dbReference type="EMBL" id="WWC62436.1"/>
    </source>
</evidence>
<reference evidence="3" key="2">
    <citation type="submission" date="2013-07" db="EMBL/GenBank/DDBJ databases">
        <authorList>
            <consortium name="The Broad Institute Genome Sequencing Platform"/>
            <person name="Cuomo C."/>
            <person name="Litvintseva A."/>
            <person name="Chen Y."/>
            <person name="Heitman J."/>
            <person name="Sun S."/>
            <person name="Springer D."/>
            <person name="Dromer F."/>
            <person name="Young S.K."/>
            <person name="Zeng Q."/>
            <person name="Gargeya S."/>
            <person name="Fitzgerald M."/>
            <person name="Abouelleil A."/>
            <person name="Alvarado L."/>
            <person name="Berlin A.M."/>
            <person name="Chapman S.B."/>
            <person name="Dewar J."/>
            <person name="Goldberg J."/>
            <person name="Griggs A."/>
            <person name="Gujja S."/>
            <person name="Hansen M."/>
            <person name="Howarth C."/>
            <person name="Imamovic A."/>
            <person name="Larimer J."/>
            <person name="McCowan C."/>
            <person name="Murphy C."/>
            <person name="Pearson M."/>
            <person name="Priest M."/>
            <person name="Roberts A."/>
            <person name="Saif S."/>
            <person name="Shea T."/>
            <person name="Sykes S."/>
            <person name="Wortman J."/>
            <person name="Nusbaum C."/>
            <person name="Birren B."/>
        </authorList>
    </citation>
    <scope>NUCLEOTIDE SEQUENCE</scope>
    <source>
        <strain evidence="3">CBS 10117</strain>
    </source>
</reference>
<dbReference type="KEGG" id="kdj:28969221"/>
<evidence type="ECO:0000313" key="4">
    <source>
        <dbReference type="Proteomes" id="UP000078595"/>
    </source>
</evidence>
<dbReference type="GeneID" id="28969221"/>
<evidence type="ECO:0000313" key="2">
    <source>
        <dbReference type="EMBL" id="OBR84663.1"/>
    </source>
</evidence>
<dbReference type="EMBL" id="CP144535">
    <property type="protein sequence ID" value="WWC62436.1"/>
    <property type="molecule type" value="Genomic_DNA"/>
</dbReference>